<gene>
    <name evidence="13" type="ORF">Acr_18g0011840</name>
</gene>
<evidence type="ECO:0000256" key="4">
    <source>
        <dbReference type="ARBA" id="ARBA00022538"/>
    </source>
</evidence>
<dbReference type="InterPro" id="IPR053952">
    <property type="entry name" value="K_trans_C"/>
</dbReference>
<keyword evidence="3" id="KW-0813">Transport</keyword>
<keyword evidence="6" id="KW-0630">Potassium</keyword>
<evidence type="ECO:0000256" key="3">
    <source>
        <dbReference type="ARBA" id="ARBA00022448"/>
    </source>
</evidence>
<feature type="transmembrane region" description="Helical" evidence="10">
    <location>
        <begin position="191"/>
        <end position="210"/>
    </location>
</feature>
<evidence type="ECO:0000256" key="5">
    <source>
        <dbReference type="ARBA" id="ARBA00022692"/>
    </source>
</evidence>
<feature type="transmembrane region" description="Helical" evidence="10">
    <location>
        <begin position="161"/>
        <end position="179"/>
    </location>
</feature>
<evidence type="ECO:0000256" key="6">
    <source>
        <dbReference type="ARBA" id="ARBA00022958"/>
    </source>
</evidence>
<evidence type="ECO:0000256" key="9">
    <source>
        <dbReference type="ARBA" id="ARBA00023136"/>
    </source>
</evidence>
<evidence type="ECO:0000313" key="14">
    <source>
        <dbReference type="Proteomes" id="UP000585474"/>
    </source>
</evidence>
<evidence type="ECO:0000256" key="7">
    <source>
        <dbReference type="ARBA" id="ARBA00022989"/>
    </source>
</evidence>
<comment type="similarity">
    <text evidence="2">Belongs to the HAK/KUP transporter (TC 2.A.72.3) family.</text>
</comment>
<proteinExistence type="inferred from homology"/>
<dbReference type="GO" id="GO:0015079">
    <property type="term" value="F:potassium ion transmembrane transporter activity"/>
    <property type="evidence" value="ECO:0007669"/>
    <property type="project" value="InterPro"/>
</dbReference>
<dbReference type="Pfam" id="PF02705">
    <property type="entry name" value="K_trans"/>
    <property type="match status" value="2"/>
</dbReference>
<comment type="subcellular location">
    <subcellularLocation>
        <location evidence="1">Cell membrane</location>
        <topology evidence="1">Multi-pass membrane protein</topology>
    </subcellularLocation>
</comment>
<comment type="caution">
    <text evidence="13">The sequence shown here is derived from an EMBL/GenBank/DDBJ whole genome shotgun (WGS) entry which is preliminary data.</text>
</comment>
<dbReference type="Proteomes" id="UP000585474">
    <property type="component" value="Unassembled WGS sequence"/>
</dbReference>
<feature type="domain" description="K+ potassium transporter C-terminal" evidence="12">
    <location>
        <begin position="241"/>
        <end position="331"/>
    </location>
</feature>
<keyword evidence="9 10" id="KW-0472">Membrane</keyword>
<evidence type="ECO:0000256" key="2">
    <source>
        <dbReference type="ARBA" id="ARBA00008440"/>
    </source>
</evidence>
<evidence type="ECO:0000259" key="11">
    <source>
        <dbReference type="Pfam" id="PF02705"/>
    </source>
</evidence>
<evidence type="ECO:0000256" key="1">
    <source>
        <dbReference type="ARBA" id="ARBA00004651"/>
    </source>
</evidence>
<dbReference type="GO" id="GO:0005886">
    <property type="term" value="C:plasma membrane"/>
    <property type="evidence" value="ECO:0007669"/>
    <property type="project" value="UniProtKB-SubCell"/>
</dbReference>
<evidence type="ECO:0000256" key="10">
    <source>
        <dbReference type="SAM" id="Phobius"/>
    </source>
</evidence>
<feature type="transmembrane region" description="Helical" evidence="10">
    <location>
        <begin position="113"/>
        <end position="140"/>
    </location>
</feature>
<reference evidence="13 14" key="1">
    <citation type="submission" date="2019-07" db="EMBL/GenBank/DDBJ databases">
        <title>De Novo Assembly of kiwifruit Actinidia rufa.</title>
        <authorList>
            <person name="Sugita-Konishi S."/>
            <person name="Sato K."/>
            <person name="Mori E."/>
            <person name="Abe Y."/>
            <person name="Kisaki G."/>
            <person name="Hamano K."/>
            <person name="Suezawa K."/>
            <person name="Otani M."/>
            <person name="Fukuda T."/>
            <person name="Manabe T."/>
            <person name="Gomi K."/>
            <person name="Tabuchi M."/>
            <person name="Akimitsu K."/>
            <person name="Kataoka I."/>
        </authorList>
    </citation>
    <scope>NUCLEOTIDE SEQUENCE [LARGE SCALE GENOMIC DNA]</scope>
    <source>
        <strain evidence="14">cv. Fuchu</strain>
    </source>
</reference>
<sequence length="395" mass="44474">MSLVNGRQRKDQSSENFHGEDRPTVLEEIFSCEGLSSLQKEVDWNLPPIYDEYTEDGDVSPRIKRVAWSRRVTSAISSVEWHPLSSIERRPETILRLQVPACITFYDSVSDKLYWPTFVVAVAASIIAIQAMIAGASAIISQSLSLGFFPRVKVIRTSAKYEGIAVVAVMVITTEGLYISAVMSKFIQGGYLPLTLSAVLMIIMGTWHYVHKQRYMIELGNKVSSDFGTDLSLNPDMSRVSGIGLLYSELVQGIPPIFRHFIDNIPSVHSVLVFVSLKSMPISEVAMEESFLFRQVEQRDYRMFHCVVRYGYNDVIEELKEFERLLIDNLNEFIRLEHFIREGSVLPLEQMEDQPAVNLIPHSAPLMKDGKVKGGLASSTMSIISSGRTLDKGRK</sequence>
<name>A0A7J0G887_9ERIC</name>
<dbReference type="InterPro" id="IPR053951">
    <property type="entry name" value="K_trans_N"/>
</dbReference>
<protein>
    <submittedName>
        <fullName evidence="13">High affinity K+ transporter 5</fullName>
    </submittedName>
</protein>
<dbReference type="OrthoDB" id="504708at2759"/>
<feature type="domain" description="K+ potassium transporter integral membrane" evidence="11">
    <location>
        <begin position="103"/>
        <end position="163"/>
    </location>
</feature>
<evidence type="ECO:0000313" key="13">
    <source>
        <dbReference type="EMBL" id="GFZ07014.1"/>
    </source>
</evidence>
<dbReference type="PANTHER" id="PTHR30540:SF94">
    <property type="entry name" value="POTASSIUM TRANSPORTER 5"/>
    <property type="match status" value="1"/>
</dbReference>
<dbReference type="AlphaFoldDB" id="A0A7J0G887"/>
<organism evidence="13 14">
    <name type="scientific">Actinidia rufa</name>
    <dbReference type="NCBI Taxonomy" id="165716"/>
    <lineage>
        <taxon>Eukaryota</taxon>
        <taxon>Viridiplantae</taxon>
        <taxon>Streptophyta</taxon>
        <taxon>Embryophyta</taxon>
        <taxon>Tracheophyta</taxon>
        <taxon>Spermatophyta</taxon>
        <taxon>Magnoliopsida</taxon>
        <taxon>eudicotyledons</taxon>
        <taxon>Gunneridae</taxon>
        <taxon>Pentapetalae</taxon>
        <taxon>asterids</taxon>
        <taxon>Ericales</taxon>
        <taxon>Actinidiaceae</taxon>
        <taxon>Actinidia</taxon>
    </lineage>
</organism>
<dbReference type="InterPro" id="IPR003855">
    <property type="entry name" value="K+_transporter"/>
</dbReference>
<keyword evidence="8" id="KW-0406">Ion transport</keyword>
<evidence type="ECO:0000259" key="12">
    <source>
        <dbReference type="Pfam" id="PF22776"/>
    </source>
</evidence>
<dbReference type="PANTHER" id="PTHR30540">
    <property type="entry name" value="OSMOTIC STRESS POTASSIUM TRANSPORTER"/>
    <property type="match status" value="1"/>
</dbReference>
<keyword evidence="5 10" id="KW-0812">Transmembrane</keyword>
<accession>A0A7J0G887</accession>
<dbReference type="Pfam" id="PF22776">
    <property type="entry name" value="K_trans_C"/>
    <property type="match status" value="1"/>
</dbReference>
<keyword evidence="7 10" id="KW-1133">Transmembrane helix</keyword>
<feature type="domain" description="K+ potassium transporter integral membrane" evidence="11">
    <location>
        <begin position="165"/>
        <end position="224"/>
    </location>
</feature>
<evidence type="ECO:0000256" key="8">
    <source>
        <dbReference type="ARBA" id="ARBA00023065"/>
    </source>
</evidence>
<keyword evidence="4" id="KW-0633">Potassium transport</keyword>
<keyword evidence="14" id="KW-1185">Reference proteome</keyword>
<dbReference type="EMBL" id="BJWL01000018">
    <property type="protein sequence ID" value="GFZ07014.1"/>
    <property type="molecule type" value="Genomic_DNA"/>
</dbReference>